<dbReference type="AlphaFoldDB" id="A0AAE1CTE9"/>
<dbReference type="EMBL" id="JAWDGP010006834">
    <property type="protein sequence ID" value="KAK3734859.1"/>
    <property type="molecule type" value="Genomic_DNA"/>
</dbReference>
<keyword evidence="2" id="KW-1185">Reference proteome</keyword>
<organism evidence="1 2">
    <name type="scientific">Elysia crispata</name>
    <name type="common">lettuce slug</name>
    <dbReference type="NCBI Taxonomy" id="231223"/>
    <lineage>
        <taxon>Eukaryota</taxon>
        <taxon>Metazoa</taxon>
        <taxon>Spiralia</taxon>
        <taxon>Lophotrochozoa</taxon>
        <taxon>Mollusca</taxon>
        <taxon>Gastropoda</taxon>
        <taxon>Heterobranchia</taxon>
        <taxon>Euthyneura</taxon>
        <taxon>Panpulmonata</taxon>
        <taxon>Sacoglossa</taxon>
        <taxon>Placobranchoidea</taxon>
        <taxon>Plakobranchidae</taxon>
        <taxon>Elysia</taxon>
    </lineage>
</organism>
<sequence>MEFELIWRFYRHTHTRLLYTLNIQNNVQENGEGRDGEKIGRRSRDTRTVAWRKFLVIASEILSRNARSREHYFQSDLVYAGLESGKVLAPLSCFAVGE</sequence>
<dbReference type="Proteomes" id="UP001283361">
    <property type="component" value="Unassembled WGS sequence"/>
</dbReference>
<accession>A0AAE1CTE9</accession>
<protein>
    <submittedName>
        <fullName evidence="1">Uncharacterized protein</fullName>
    </submittedName>
</protein>
<gene>
    <name evidence="1" type="ORF">RRG08_038887</name>
</gene>
<comment type="caution">
    <text evidence="1">The sequence shown here is derived from an EMBL/GenBank/DDBJ whole genome shotgun (WGS) entry which is preliminary data.</text>
</comment>
<reference evidence="1" key="1">
    <citation type="journal article" date="2023" name="G3 (Bethesda)">
        <title>A reference genome for the long-term kleptoplast-retaining sea slug Elysia crispata morphotype clarki.</title>
        <authorList>
            <person name="Eastman K.E."/>
            <person name="Pendleton A.L."/>
            <person name="Shaikh M.A."/>
            <person name="Suttiyut T."/>
            <person name="Ogas R."/>
            <person name="Tomko P."/>
            <person name="Gavelis G."/>
            <person name="Widhalm J.R."/>
            <person name="Wisecaver J.H."/>
        </authorList>
    </citation>
    <scope>NUCLEOTIDE SEQUENCE</scope>
    <source>
        <strain evidence="1">ECLA1</strain>
    </source>
</reference>
<name>A0AAE1CTE9_9GAST</name>
<evidence type="ECO:0000313" key="2">
    <source>
        <dbReference type="Proteomes" id="UP001283361"/>
    </source>
</evidence>
<evidence type="ECO:0000313" key="1">
    <source>
        <dbReference type="EMBL" id="KAK3734859.1"/>
    </source>
</evidence>
<proteinExistence type="predicted"/>